<evidence type="ECO:0000256" key="1">
    <source>
        <dbReference type="SAM" id="SignalP"/>
    </source>
</evidence>
<dbReference type="Proteomes" id="UP001146793">
    <property type="component" value="Unassembled WGS sequence"/>
</dbReference>
<keyword evidence="2" id="KW-0418">Kinase</keyword>
<keyword evidence="1" id="KW-0732">Signal</keyword>
<name>A0AAV7Y8A5_9EUKA</name>
<dbReference type="EMBL" id="JANTQA010000070">
    <property type="protein sequence ID" value="KAJ3425744.1"/>
    <property type="molecule type" value="Genomic_DNA"/>
</dbReference>
<accession>A0AAV7Y8A5</accession>
<feature type="chain" id="PRO_5043372780" evidence="1">
    <location>
        <begin position="19"/>
        <end position="353"/>
    </location>
</feature>
<keyword evidence="2" id="KW-0808">Transferase</keyword>
<proteinExistence type="predicted"/>
<organism evidence="2 3">
    <name type="scientific">Anaeramoeba flamelloides</name>
    <dbReference type="NCBI Taxonomy" id="1746091"/>
    <lineage>
        <taxon>Eukaryota</taxon>
        <taxon>Metamonada</taxon>
        <taxon>Anaeramoebidae</taxon>
        <taxon>Anaeramoeba</taxon>
    </lineage>
</organism>
<dbReference type="PROSITE" id="PS51257">
    <property type="entry name" value="PROKAR_LIPOPROTEIN"/>
    <property type="match status" value="1"/>
</dbReference>
<comment type="caution">
    <text evidence="2">The sequence shown here is derived from an EMBL/GenBank/DDBJ whole genome shotgun (WGS) entry which is preliminary data.</text>
</comment>
<protein>
    <submittedName>
        <fullName evidence="2">Serine/threonine-protein kinase receptor</fullName>
    </submittedName>
</protein>
<evidence type="ECO:0000313" key="2">
    <source>
        <dbReference type="EMBL" id="KAJ3425744.1"/>
    </source>
</evidence>
<evidence type="ECO:0000313" key="3">
    <source>
        <dbReference type="Proteomes" id="UP001146793"/>
    </source>
</evidence>
<dbReference type="AlphaFoldDB" id="A0AAV7Y8A5"/>
<keyword evidence="2" id="KW-0675">Receptor</keyword>
<feature type="signal peptide" evidence="1">
    <location>
        <begin position="1"/>
        <end position="18"/>
    </location>
</feature>
<sequence length="353" mass="40930">MKFAYLLIAFLVVVSVSASCENNKGCKEEDAPWCVDEKCVECSSHEHCSVDKYCYKSACKKYSDDEKFGEFCNSHTCDDADTAEVCGKCDEDDSSYSWTGACVNFKCQPCRITPPIFVDTYIGIQHPDAMCSPQGTSGIKGSITKQQTYGESPNYLLQSSHAIAKNLKFREQKFENINWQSDTLKEFEFELEKYRIKQLENSPSWKVQKYLKIISIQNNINKQQRYLKWKGSTSILKLGNFTNYLNRYSYVMNKDKSKYCKLCKKSKKIDIIDNLDHFLWNCSAYENNRKIWISELKKFNISNILKNNIITIFDIIRKRDSSYLLVLVGNKFIFESLTKFLNHNLGILANKRN</sequence>
<reference evidence="2" key="1">
    <citation type="submission" date="2022-08" db="EMBL/GenBank/DDBJ databases">
        <title>Novel sulphate-reducing endosymbionts in the free-living metamonad Anaeramoeba.</title>
        <authorList>
            <person name="Jerlstrom-Hultqvist J."/>
            <person name="Cepicka I."/>
            <person name="Gallot-Lavallee L."/>
            <person name="Salas-Leiva D."/>
            <person name="Curtis B.A."/>
            <person name="Zahonova K."/>
            <person name="Pipaliya S."/>
            <person name="Dacks J."/>
            <person name="Roger A.J."/>
        </authorList>
    </citation>
    <scope>NUCLEOTIDE SEQUENCE</scope>
    <source>
        <strain evidence="2">Busselton2</strain>
    </source>
</reference>
<dbReference type="GO" id="GO:0016301">
    <property type="term" value="F:kinase activity"/>
    <property type="evidence" value="ECO:0007669"/>
    <property type="project" value="UniProtKB-KW"/>
</dbReference>
<gene>
    <name evidence="2" type="ORF">M0812_28189</name>
</gene>